<dbReference type="OrthoDB" id="1917992at2759"/>
<evidence type="ECO:0000313" key="6">
    <source>
        <dbReference type="Proteomes" id="UP000029120"/>
    </source>
</evidence>
<name>A0A087GS97_ARAAL</name>
<gene>
    <name evidence="5" type="ordered locus">AALP_Aa6g283700</name>
</gene>
<evidence type="ECO:0000256" key="3">
    <source>
        <dbReference type="SAM" id="Coils"/>
    </source>
</evidence>
<dbReference type="AlphaFoldDB" id="A0A087GS97"/>
<keyword evidence="2 3" id="KW-0175">Coiled coil</keyword>
<dbReference type="Pfam" id="PF05911">
    <property type="entry name" value="FPP"/>
    <property type="match status" value="1"/>
</dbReference>
<evidence type="ECO:0000313" key="5">
    <source>
        <dbReference type="EMBL" id="KFK32749.1"/>
    </source>
</evidence>
<dbReference type="OMA" id="CVEKDAI"/>
<evidence type="ECO:0000256" key="2">
    <source>
        <dbReference type="ARBA" id="ARBA00023054"/>
    </source>
</evidence>
<accession>A0A087GS97</accession>
<protein>
    <submittedName>
        <fullName evidence="5">Filament-like plant protein 7-like</fullName>
    </submittedName>
</protein>
<feature type="coiled-coil region" evidence="3">
    <location>
        <begin position="29"/>
        <end position="102"/>
    </location>
</feature>
<evidence type="ECO:0000256" key="1">
    <source>
        <dbReference type="ARBA" id="ARBA00005921"/>
    </source>
</evidence>
<feature type="region of interest" description="Disordered" evidence="4">
    <location>
        <begin position="808"/>
        <end position="862"/>
    </location>
</feature>
<dbReference type="EMBL" id="CM002874">
    <property type="protein sequence ID" value="KFK32749.1"/>
    <property type="molecule type" value="Genomic_DNA"/>
</dbReference>
<comment type="similarity">
    <text evidence="1">Belongs to the FPP family.</text>
</comment>
<dbReference type="PANTHER" id="PTHR31580">
    <property type="entry name" value="FILAMENT-LIKE PLANT PROTEIN 4"/>
    <property type="match status" value="1"/>
</dbReference>
<keyword evidence="6" id="KW-1185">Reference proteome</keyword>
<evidence type="ECO:0000256" key="4">
    <source>
        <dbReference type="SAM" id="MobiDB-lite"/>
    </source>
</evidence>
<dbReference type="Gramene" id="KFK32749">
    <property type="protein sequence ID" value="KFK32749"/>
    <property type="gene ID" value="AALP_AA6G283700"/>
</dbReference>
<feature type="compositionally biased region" description="Basic and acidic residues" evidence="4">
    <location>
        <begin position="834"/>
        <end position="846"/>
    </location>
</feature>
<dbReference type="Proteomes" id="UP000029120">
    <property type="component" value="Chromosome 6"/>
</dbReference>
<dbReference type="InterPro" id="IPR008587">
    <property type="entry name" value="FPP_plant"/>
</dbReference>
<feature type="compositionally biased region" description="Polar residues" evidence="4">
    <location>
        <begin position="462"/>
        <end position="487"/>
    </location>
</feature>
<feature type="region of interest" description="Disordered" evidence="4">
    <location>
        <begin position="447"/>
        <end position="487"/>
    </location>
</feature>
<reference evidence="6" key="1">
    <citation type="journal article" date="2015" name="Nat. Plants">
        <title>Genome expansion of Arabis alpina linked with retrotransposition and reduced symmetric DNA methylation.</title>
        <authorList>
            <person name="Willing E.M."/>
            <person name="Rawat V."/>
            <person name="Mandakova T."/>
            <person name="Maumus F."/>
            <person name="James G.V."/>
            <person name="Nordstroem K.J."/>
            <person name="Becker C."/>
            <person name="Warthmann N."/>
            <person name="Chica C."/>
            <person name="Szarzynska B."/>
            <person name="Zytnicki M."/>
            <person name="Albani M.C."/>
            <person name="Kiefer C."/>
            <person name="Bergonzi S."/>
            <person name="Castaings L."/>
            <person name="Mateos J.L."/>
            <person name="Berns M.C."/>
            <person name="Bujdoso N."/>
            <person name="Piofczyk T."/>
            <person name="de Lorenzo L."/>
            <person name="Barrero-Sicilia C."/>
            <person name="Mateos I."/>
            <person name="Piednoel M."/>
            <person name="Hagmann J."/>
            <person name="Chen-Min-Tao R."/>
            <person name="Iglesias-Fernandez R."/>
            <person name="Schuster S.C."/>
            <person name="Alonso-Blanco C."/>
            <person name="Roudier F."/>
            <person name="Carbonero P."/>
            <person name="Paz-Ares J."/>
            <person name="Davis S.J."/>
            <person name="Pecinka A."/>
            <person name="Quesneville H."/>
            <person name="Colot V."/>
            <person name="Lysak M.A."/>
            <person name="Weigel D."/>
            <person name="Coupland G."/>
            <person name="Schneeberger K."/>
        </authorList>
    </citation>
    <scope>NUCLEOTIDE SEQUENCE [LARGE SCALE GENOMIC DNA]</scope>
    <source>
        <strain evidence="6">cv. Pajares</strain>
    </source>
</reference>
<sequence length="923" mass="103675">MDHKAWPWKKKSMEKTIVESNGISSNVEIEKLVGDKIDLENRLKSLNDKLTSVGAENNKHETEAQEAIVGWEKAKAESASLKKKLEEALNEKNQSNERSSNTDAGLKECMQQLRFVREEQERRMHDALSKASQEYERKLIVIKTELADTGQRLAEAEGENTQLSKALLANNKTVEDLNRVRDRVEADFNSLVSSLESKEKENTSLRYEVRVLEKELELRNEEREFSRRTTEASHKLHLENVKKVAKLEAECQRLRILVRKRLPGPAAMSKMRNEVDMLGRRRVNGSPNNPMIDAEKINNLTEQICLLEEENKTLRDALNKKVNELQFSRNMYSRTASKLLEFESHFEESSKGTNIEPSRSSNVSHEVSVASVSEFDNDDKVSCADSWASGLLSELDNFKNKNQMGSSLVRTPKASEMKLMDDFAEMEKLAMVTSTIDNRPGSSLICSSDSISATGPVETESNENLSEVTKTPETDYSLNPSASSPNIKSASVSKLSQSLHIILNAIMEYKGIAQRNSDEILEDIRKALSSVNHSGSSVLNHQDLVNLSQIATQVSSKQTKTLIVEDTPDMECDVSKSIRKIIEITEGVSLKDERHVSHRESEGLPGYTARVLQWKTSELSSVLQRFLHTCYDLLDRKTDMKKFAEELSSLMEWMVNHCFSLQDVSSMREEIKKQFEWDESRSGSEVDIGIFGQVSEAEKFKTEDVSFLDPKYQDQSIEDKPGNHKLSNKMVEEAEDKTTSASANELNLDEKQNRRTELEITAASEKLAECQETILNLGKQLKALTSSKETALLSDELMPDLTDKSNNVAGAQAAQETKQEKRLTSQRSSLLDQMKAEDHDTGESKNQKPQTTDKNGKGGGSVYNETIEALEQILLSDKSKGIKTNCFAVVPQKKSGGVKSLWSKLLGEKKKGKSKKLPNPFAT</sequence>
<dbReference type="eggNOG" id="ENOG502QSY7">
    <property type="taxonomic scope" value="Eukaryota"/>
</dbReference>
<dbReference type="PANTHER" id="PTHR31580:SF22">
    <property type="entry name" value="FILAMENT-LIKE PLANT PROTEIN 7"/>
    <property type="match status" value="1"/>
</dbReference>
<proteinExistence type="inferred from homology"/>
<organism evidence="5 6">
    <name type="scientific">Arabis alpina</name>
    <name type="common">Alpine rock-cress</name>
    <dbReference type="NCBI Taxonomy" id="50452"/>
    <lineage>
        <taxon>Eukaryota</taxon>
        <taxon>Viridiplantae</taxon>
        <taxon>Streptophyta</taxon>
        <taxon>Embryophyta</taxon>
        <taxon>Tracheophyta</taxon>
        <taxon>Spermatophyta</taxon>
        <taxon>Magnoliopsida</taxon>
        <taxon>eudicotyledons</taxon>
        <taxon>Gunneridae</taxon>
        <taxon>Pentapetalae</taxon>
        <taxon>rosids</taxon>
        <taxon>malvids</taxon>
        <taxon>Brassicales</taxon>
        <taxon>Brassicaceae</taxon>
        <taxon>Arabideae</taxon>
        <taxon>Arabis</taxon>
    </lineage>
</organism>